<protein>
    <submittedName>
        <fullName evidence="3">Uncharacterized protein (TIGR03083 family)</fullName>
    </submittedName>
</protein>
<dbReference type="NCBIfam" id="TIGR03083">
    <property type="entry name" value="maleylpyruvate isomerase family mycothiol-dependent enzyme"/>
    <property type="match status" value="1"/>
</dbReference>
<keyword evidence="4" id="KW-1185">Reference proteome</keyword>
<dbReference type="SUPFAM" id="SSF109854">
    <property type="entry name" value="DinB/YfiT-like putative metalloenzymes"/>
    <property type="match status" value="1"/>
</dbReference>
<name>A0A7W7DDV5_9ACTN</name>
<comment type="caution">
    <text evidence="3">The sequence shown here is derived from an EMBL/GenBank/DDBJ whole genome shotgun (WGS) entry which is preliminary data.</text>
</comment>
<dbReference type="EMBL" id="JACHND010000001">
    <property type="protein sequence ID" value="MBB4704165.1"/>
    <property type="molecule type" value="Genomic_DNA"/>
</dbReference>
<feature type="domain" description="Mycothiol-dependent maleylpyruvate isomerase metal-binding" evidence="2">
    <location>
        <begin position="18"/>
        <end position="138"/>
    </location>
</feature>
<dbReference type="InterPro" id="IPR024344">
    <property type="entry name" value="MDMPI_metal-binding"/>
</dbReference>
<reference evidence="3 4" key="1">
    <citation type="submission" date="2020-08" db="EMBL/GenBank/DDBJ databases">
        <title>Sequencing the genomes of 1000 actinobacteria strains.</title>
        <authorList>
            <person name="Klenk H.-P."/>
        </authorList>
    </citation>
    <scope>NUCLEOTIDE SEQUENCE [LARGE SCALE GENOMIC DNA]</scope>
    <source>
        <strain evidence="3 4">DSM 45784</strain>
    </source>
</reference>
<dbReference type="PANTHER" id="PTHR40758:SF1">
    <property type="entry name" value="CONSERVED PROTEIN"/>
    <property type="match status" value="1"/>
</dbReference>
<dbReference type="PANTHER" id="PTHR40758">
    <property type="entry name" value="CONSERVED PROTEIN"/>
    <property type="match status" value="1"/>
</dbReference>
<dbReference type="InterPro" id="IPR017517">
    <property type="entry name" value="Maleyloyr_isom"/>
</dbReference>
<dbReference type="Pfam" id="PF07398">
    <property type="entry name" value="MDMPI_C"/>
    <property type="match status" value="1"/>
</dbReference>
<dbReference type="RefSeq" id="WP_184885043.1">
    <property type="nucleotide sequence ID" value="NZ_BOOV01000012.1"/>
</dbReference>
<dbReference type="InterPro" id="IPR034660">
    <property type="entry name" value="DinB/YfiT-like"/>
</dbReference>
<evidence type="ECO:0000313" key="4">
    <source>
        <dbReference type="Proteomes" id="UP000542210"/>
    </source>
</evidence>
<dbReference type="AlphaFoldDB" id="A0A7W7DDV5"/>
<feature type="domain" description="MDMPI C-terminal" evidence="1">
    <location>
        <begin position="150"/>
        <end position="252"/>
    </location>
</feature>
<dbReference type="Proteomes" id="UP000542210">
    <property type="component" value="Unassembled WGS sequence"/>
</dbReference>
<dbReference type="GO" id="GO:0005886">
    <property type="term" value="C:plasma membrane"/>
    <property type="evidence" value="ECO:0007669"/>
    <property type="project" value="TreeGrafter"/>
</dbReference>
<sequence>MAPLGYDRYCDEILDQSGLLRYLVKGADPSAPVPTCPGWTFAALVRHIGGNLRTVETAVRAGTPVSDPATQVTGLSGPRDDDPAELDAWLSDAAEKYTATLRQAGADGEATVWGFQGSTPFWVRRAVHDIVVHRADAALALGEEYAVAPDLAADAVDELLELFAGQQAGGLPTLAELRGAGETIRLSAADTGAAWLIALGPDGFTWRRDDTGSEDATVTVRGFLTDVLLTFYRRLPATGGRVEVRGDAGLLDFWLARASLS</sequence>
<organism evidence="3 4">
    <name type="scientific">Sphaerisporangium siamense</name>
    <dbReference type="NCBI Taxonomy" id="795645"/>
    <lineage>
        <taxon>Bacteria</taxon>
        <taxon>Bacillati</taxon>
        <taxon>Actinomycetota</taxon>
        <taxon>Actinomycetes</taxon>
        <taxon>Streptosporangiales</taxon>
        <taxon>Streptosporangiaceae</taxon>
        <taxon>Sphaerisporangium</taxon>
    </lineage>
</organism>
<accession>A0A7W7DDV5</accession>
<proteinExistence type="predicted"/>
<evidence type="ECO:0000313" key="3">
    <source>
        <dbReference type="EMBL" id="MBB4704165.1"/>
    </source>
</evidence>
<evidence type="ECO:0000259" key="1">
    <source>
        <dbReference type="Pfam" id="PF07398"/>
    </source>
</evidence>
<gene>
    <name evidence="3" type="ORF">BJ982_005709</name>
</gene>
<evidence type="ECO:0000259" key="2">
    <source>
        <dbReference type="Pfam" id="PF11716"/>
    </source>
</evidence>
<dbReference type="Pfam" id="PF11716">
    <property type="entry name" value="MDMPI_N"/>
    <property type="match status" value="1"/>
</dbReference>
<dbReference type="GO" id="GO:0046872">
    <property type="term" value="F:metal ion binding"/>
    <property type="evidence" value="ECO:0007669"/>
    <property type="project" value="InterPro"/>
</dbReference>
<dbReference type="Gene3D" id="1.20.120.450">
    <property type="entry name" value="dinb family like domain"/>
    <property type="match status" value="1"/>
</dbReference>
<dbReference type="InterPro" id="IPR010872">
    <property type="entry name" value="MDMPI_C-term_domain"/>
</dbReference>